<name>A0A135LB46_PENPA</name>
<dbReference type="SUPFAM" id="SSF54106">
    <property type="entry name" value="LysM domain"/>
    <property type="match status" value="1"/>
</dbReference>
<dbReference type="InterPro" id="IPR018392">
    <property type="entry name" value="LysM"/>
</dbReference>
<keyword evidence="4" id="KW-0812">Transmembrane</keyword>
<feature type="region of interest" description="Disordered" evidence="3">
    <location>
        <begin position="280"/>
        <end position="356"/>
    </location>
</feature>
<evidence type="ECO:0000256" key="5">
    <source>
        <dbReference type="SAM" id="SignalP"/>
    </source>
</evidence>
<evidence type="ECO:0000313" key="7">
    <source>
        <dbReference type="EMBL" id="KXG46207.1"/>
    </source>
</evidence>
<feature type="domain" description="LysM" evidence="6">
    <location>
        <begin position="123"/>
        <end position="171"/>
    </location>
</feature>
<dbReference type="CDD" id="cd00118">
    <property type="entry name" value="LysM"/>
    <property type="match status" value="1"/>
</dbReference>
<feature type="compositionally biased region" description="Low complexity" evidence="3">
    <location>
        <begin position="280"/>
        <end position="294"/>
    </location>
</feature>
<dbReference type="Gene3D" id="3.30.60.10">
    <property type="entry name" value="Endochitinase-like"/>
    <property type="match status" value="1"/>
</dbReference>
<keyword evidence="4" id="KW-0472">Membrane</keyword>
<gene>
    <name evidence="7" type="ORF">PGRI_050630</name>
</gene>
<dbReference type="OrthoDB" id="203796at2759"/>
<evidence type="ECO:0000256" key="3">
    <source>
        <dbReference type="SAM" id="MobiDB-lite"/>
    </source>
</evidence>
<feature type="domain" description="LysM" evidence="6">
    <location>
        <begin position="62"/>
        <end position="106"/>
    </location>
</feature>
<dbReference type="Gene3D" id="3.10.350.10">
    <property type="entry name" value="LysM domain"/>
    <property type="match status" value="2"/>
</dbReference>
<organism evidence="7 8">
    <name type="scientific">Penicillium patulum</name>
    <name type="common">Penicillium griseofulvum</name>
    <dbReference type="NCBI Taxonomy" id="5078"/>
    <lineage>
        <taxon>Eukaryota</taxon>
        <taxon>Fungi</taxon>
        <taxon>Dikarya</taxon>
        <taxon>Ascomycota</taxon>
        <taxon>Pezizomycotina</taxon>
        <taxon>Eurotiomycetes</taxon>
        <taxon>Eurotiomycetidae</taxon>
        <taxon>Eurotiales</taxon>
        <taxon>Aspergillaceae</taxon>
        <taxon>Penicillium</taxon>
    </lineage>
</organism>
<dbReference type="EMBL" id="LHQR01000069">
    <property type="protein sequence ID" value="KXG46207.1"/>
    <property type="molecule type" value="Genomic_DNA"/>
</dbReference>
<dbReference type="InterPro" id="IPR036861">
    <property type="entry name" value="Endochitinase-like_sf"/>
</dbReference>
<dbReference type="PROSITE" id="PS51782">
    <property type="entry name" value="LYSM"/>
    <property type="match status" value="2"/>
</dbReference>
<dbReference type="InterPro" id="IPR018371">
    <property type="entry name" value="Chitin-binding_1_CS"/>
</dbReference>
<keyword evidence="8" id="KW-1185">Reference proteome</keyword>
<feature type="compositionally biased region" description="Low complexity" evidence="3">
    <location>
        <begin position="307"/>
        <end position="317"/>
    </location>
</feature>
<dbReference type="GeneID" id="63708076"/>
<evidence type="ECO:0000256" key="4">
    <source>
        <dbReference type="SAM" id="Phobius"/>
    </source>
</evidence>
<feature type="region of interest" description="Disordered" evidence="3">
    <location>
        <begin position="697"/>
        <end position="728"/>
    </location>
</feature>
<reference evidence="7 8" key="1">
    <citation type="journal article" date="2016" name="BMC Genomics">
        <title>Genome sequencing and secondary metabolism of the postharvest pathogen Penicillium griseofulvum.</title>
        <authorList>
            <person name="Banani H."/>
            <person name="Marcet-Houben M."/>
            <person name="Ballester A.R."/>
            <person name="Abbruscato P."/>
            <person name="Gonzalez-Candelas L."/>
            <person name="Gabaldon T."/>
            <person name="Spadaro D."/>
        </authorList>
    </citation>
    <scope>NUCLEOTIDE SEQUENCE [LARGE SCALE GENOMIC DNA]</scope>
    <source>
        <strain evidence="7 8">PG3</strain>
    </source>
</reference>
<feature type="signal peptide" evidence="5">
    <location>
        <begin position="1"/>
        <end position="23"/>
    </location>
</feature>
<keyword evidence="5" id="KW-0732">Signal</keyword>
<sequence>MRSFQRGVILALCCLGMIHGSVALTTAASSVSTFISNVASTLNANPAQSSPIQTPAIKETCFSVLVGNEDTCDTLPVKCGISAASFTAFNPNLSCSSLPKGKPVCCDHGTPTFPPKSRTSWCYTHTVRNGDTCEKIAEGYKTTKANIEAWNNNTSAWYGCNDLQDGGQVCVSKGDPPMPVAIGGAVCGPQVPGTGRPKMWFMIADLNPCPTGQCCSRKGQCGTGENFCGKSALAVPAPPAGWDGKPVNKAASVNQATSVKANSATKATSTASKAKVISVKTTPKAKAAPTTKATSIASGDKAKAVKTKSATKATSTASEDKATSGRTTPVAEATSGISKPEAEAAPKAESTSTKPAVPLIAKSLSEPNKDPHFFTTDVPFDDIPITFYHAPTTAAASMSIVLPGSDFPSWKVMKHFMDEIKGDGSKVTATTKGSTTKVTSTTSKTPSMTTRMNTSKTTAKATIAETKSETKTKTKNNVTKTVNGIATVPTGWELRMWDKKGCTGDYVILQGHNKNQWDGNCDQFGKDIMGRQTDPASSASVHSLDDVPPPYTDLEPIFAPVQPVQPAQPAQPPTSIRPLCLATSAYVLPGSKNVKPDDKVSFTTEPALSSDCNELYNVIRQQIKLPPRPLLYVHGTHTETSNDKKSKNNTNTVTDFHFKLDLAETMLTGWEGGYTDTMWRKIEILSDEDPKKAYRGGILRSDTYKPPKSRPAISLGGDDDPLLSQDDNDDHRFPDAKNLRMWCERFCRDPASLKSFTLHRQVTGFDSDAMGNILDSHIRELNYRGSVSFTFSIAHRSVTIYSPHWINRLRHNNFVWWVVVLLQLWIITWPIIFLMEKRYEVVHTRWHSSLMESSDSPLIKWYALNRDESSLAEYWAPAVKQAAWTRRHGEGDLLTRMDADRLQGQTTAQLLGLRAVTSGTELDRRQRVNSGEAGFVDNLVGLVRGVGEVVEDWRLSNGWGANS</sequence>
<evidence type="ECO:0000256" key="1">
    <source>
        <dbReference type="ARBA" id="ARBA00022669"/>
    </source>
</evidence>
<evidence type="ECO:0000259" key="6">
    <source>
        <dbReference type="PROSITE" id="PS51782"/>
    </source>
</evidence>
<keyword evidence="4" id="KW-1133">Transmembrane helix</keyword>
<evidence type="ECO:0000256" key="2">
    <source>
        <dbReference type="ARBA" id="ARBA00023026"/>
    </source>
</evidence>
<dbReference type="InterPro" id="IPR036779">
    <property type="entry name" value="LysM_dom_sf"/>
</dbReference>
<keyword evidence="1" id="KW-0147">Chitin-binding</keyword>
<keyword evidence="2" id="KW-0843">Virulence</keyword>
<dbReference type="GO" id="GO:0008061">
    <property type="term" value="F:chitin binding"/>
    <property type="evidence" value="ECO:0007669"/>
    <property type="project" value="UniProtKB-KW"/>
</dbReference>
<dbReference type="PANTHER" id="PTHR37848">
    <property type="entry name" value="EXPRESSED PROTEIN"/>
    <property type="match status" value="1"/>
</dbReference>
<dbReference type="AlphaFoldDB" id="A0A135LB46"/>
<comment type="caution">
    <text evidence="7">The sequence shown here is derived from an EMBL/GenBank/DDBJ whole genome shotgun (WGS) entry which is preliminary data.</text>
</comment>
<dbReference type="SMART" id="SM00257">
    <property type="entry name" value="LysM"/>
    <property type="match status" value="2"/>
</dbReference>
<dbReference type="CDD" id="cd00035">
    <property type="entry name" value="ChtBD1"/>
    <property type="match status" value="1"/>
</dbReference>
<accession>A0A135LB46</accession>
<dbReference type="Proteomes" id="UP000070168">
    <property type="component" value="Unassembled WGS sequence"/>
</dbReference>
<proteinExistence type="predicted"/>
<dbReference type="PANTHER" id="PTHR37848:SF1">
    <property type="entry name" value="SUN DOMAIN-CONTAINING PROTEIN"/>
    <property type="match status" value="1"/>
</dbReference>
<evidence type="ECO:0000313" key="8">
    <source>
        <dbReference type="Proteomes" id="UP000070168"/>
    </source>
</evidence>
<dbReference type="PROSITE" id="PS00026">
    <property type="entry name" value="CHIT_BIND_I_1"/>
    <property type="match status" value="1"/>
</dbReference>
<dbReference type="Pfam" id="PF01476">
    <property type="entry name" value="LysM"/>
    <property type="match status" value="1"/>
</dbReference>
<dbReference type="RefSeq" id="XP_040644743.1">
    <property type="nucleotide sequence ID" value="XM_040792776.1"/>
</dbReference>
<feature type="transmembrane region" description="Helical" evidence="4">
    <location>
        <begin position="814"/>
        <end position="835"/>
    </location>
</feature>
<feature type="chain" id="PRO_5007800374" evidence="5">
    <location>
        <begin position="24"/>
        <end position="963"/>
    </location>
</feature>
<dbReference type="SUPFAM" id="SSF57016">
    <property type="entry name" value="Plant lectins/antimicrobial peptides"/>
    <property type="match status" value="1"/>
</dbReference>
<protein>
    <submittedName>
        <fullName evidence="7">Peptidoglycan-binding Lysin subgroup</fullName>
    </submittedName>
</protein>